<keyword evidence="6" id="KW-0677">Repeat</keyword>
<name>V4AIR8_LOTGI</name>
<evidence type="ECO:0000256" key="10">
    <source>
        <dbReference type="ARBA" id="ARBA00048586"/>
    </source>
</evidence>
<dbReference type="CDD" id="cd09135">
    <property type="entry name" value="PLDc_PGS1_euk_1"/>
    <property type="match status" value="1"/>
</dbReference>
<evidence type="ECO:0000256" key="5">
    <source>
        <dbReference type="ARBA" id="ARBA00022679"/>
    </source>
</evidence>
<comment type="similarity">
    <text evidence="3 11">Belongs to the CDP-alcohol phosphatidyltransferase class-II family.</text>
</comment>
<accession>V4AIR8</accession>
<dbReference type="AlphaFoldDB" id="V4AIR8"/>
<keyword evidence="11" id="KW-0496">Mitochondrion</keyword>
<evidence type="ECO:0000313" key="13">
    <source>
        <dbReference type="EMBL" id="ESP04009.1"/>
    </source>
</evidence>
<dbReference type="SUPFAM" id="SSF56024">
    <property type="entry name" value="Phospholipase D/nuclease"/>
    <property type="match status" value="1"/>
</dbReference>
<dbReference type="HOGENOM" id="CLU_030471_1_2_1"/>
<feature type="domain" description="PLD phosphodiesterase" evidence="12">
    <location>
        <begin position="183"/>
        <end position="209"/>
    </location>
</feature>
<dbReference type="PANTHER" id="PTHR12586">
    <property type="entry name" value="CDP-DIACYLGLYCEROL--SERINE O-PHOSPHATIDYLTRANSFERASE"/>
    <property type="match status" value="1"/>
</dbReference>
<reference evidence="13 14" key="1">
    <citation type="journal article" date="2013" name="Nature">
        <title>Insights into bilaterian evolution from three spiralian genomes.</title>
        <authorList>
            <person name="Simakov O."/>
            <person name="Marletaz F."/>
            <person name="Cho S.J."/>
            <person name="Edsinger-Gonzales E."/>
            <person name="Havlak P."/>
            <person name="Hellsten U."/>
            <person name="Kuo D.H."/>
            <person name="Larsson T."/>
            <person name="Lv J."/>
            <person name="Arendt D."/>
            <person name="Savage R."/>
            <person name="Osoegawa K."/>
            <person name="de Jong P."/>
            <person name="Grimwood J."/>
            <person name="Chapman J.A."/>
            <person name="Shapiro H."/>
            <person name="Aerts A."/>
            <person name="Otillar R.P."/>
            <person name="Terry A.Y."/>
            <person name="Boore J.L."/>
            <person name="Grigoriev I.V."/>
            <person name="Lindberg D.R."/>
            <person name="Seaver E.C."/>
            <person name="Weisblat D.A."/>
            <person name="Putnam N.H."/>
            <person name="Rokhsar D.S."/>
        </authorList>
    </citation>
    <scope>NUCLEOTIDE SEQUENCE [LARGE SCALE GENOMIC DNA]</scope>
</reference>
<keyword evidence="7 11" id="KW-0443">Lipid metabolism</keyword>
<evidence type="ECO:0000313" key="14">
    <source>
        <dbReference type="Proteomes" id="UP000030746"/>
    </source>
</evidence>
<evidence type="ECO:0000256" key="1">
    <source>
        <dbReference type="ARBA" id="ARBA00003537"/>
    </source>
</evidence>
<comment type="function">
    <text evidence="1 11">Functions in the biosynthesis of the anionic phospholipids phosphatidylglycerol and cardiolipin.</text>
</comment>
<keyword evidence="14" id="KW-1185">Reference proteome</keyword>
<evidence type="ECO:0000256" key="7">
    <source>
        <dbReference type="ARBA" id="ARBA00023098"/>
    </source>
</evidence>
<dbReference type="UniPathway" id="UPA00084">
    <property type="reaction ID" value="UER00503"/>
</dbReference>
<evidence type="ECO:0000256" key="6">
    <source>
        <dbReference type="ARBA" id="ARBA00022737"/>
    </source>
</evidence>
<evidence type="ECO:0000256" key="4">
    <source>
        <dbReference type="ARBA" id="ARBA00022516"/>
    </source>
</evidence>
<evidence type="ECO:0000256" key="8">
    <source>
        <dbReference type="ARBA" id="ARBA00023209"/>
    </source>
</evidence>
<evidence type="ECO:0000256" key="3">
    <source>
        <dbReference type="ARBA" id="ARBA00010682"/>
    </source>
</evidence>
<keyword evidence="9 11" id="KW-1208">Phospholipid metabolism</keyword>
<dbReference type="PANTHER" id="PTHR12586:SF1">
    <property type="entry name" value="CDP-DIACYLGLYCEROL--GLYCEROL-3-PHOSPHATE 3-PHOSPHATIDYLTRANSFERASE, MITOCHONDRIAL"/>
    <property type="match status" value="1"/>
</dbReference>
<dbReference type="InterPro" id="IPR016270">
    <property type="entry name" value="PGS1"/>
</dbReference>
<dbReference type="GeneID" id="20244651"/>
<evidence type="ECO:0000256" key="9">
    <source>
        <dbReference type="ARBA" id="ARBA00023264"/>
    </source>
</evidence>
<comment type="pathway">
    <text evidence="2 11">Phospholipid metabolism; phosphatidylglycerol biosynthesis; phosphatidylglycerol from CDP-diacylglycerol: step 1/2.</text>
</comment>
<keyword evidence="11" id="KW-0067">ATP-binding</keyword>
<gene>
    <name evidence="13" type="ORF">LOTGIDRAFT_185397</name>
</gene>
<dbReference type="EC" id="2.7.8.5" evidence="11"/>
<dbReference type="EMBL" id="KB199905">
    <property type="protein sequence ID" value="ESP04009.1"/>
    <property type="molecule type" value="Genomic_DNA"/>
</dbReference>
<dbReference type="OMA" id="HKCLAQC"/>
<dbReference type="GO" id="GO:0005739">
    <property type="term" value="C:mitochondrion"/>
    <property type="evidence" value="ECO:0007669"/>
    <property type="project" value="UniProtKB-SubCell"/>
</dbReference>
<dbReference type="InterPro" id="IPR001736">
    <property type="entry name" value="PLipase_D/transphosphatidylase"/>
</dbReference>
<dbReference type="OrthoDB" id="10250191at2759"/>
<dbReference type="Proteomes" id="UP000030746">
    <property type="component" value="Unassembled WGS sequence"/>
</dbReference>
<evidence type="ECO:0000256" key="2">
    <source>
        <dbReference type="ARBA" id="ARBA00005042"/>
    </source>
</evidence>
<keyword evidence="4 11" id="KW-0444">Lipid biosynthesis</keyword>
<protein>
    <recommendedName>
        <fullName evidence="11">CDP-diacylglycerol--glycerol-3-phosphate 3-phosphatidyltransferase</fullName>
        <ecNumber evidence="11">2.7.8.5</ecNumber>
    </recommendedName>
</protein>
<dbReference type="Gene3D" id="3.30.870.10">
    <property type="entry name" value="Endonuclease Chain A"/>
    <property type="match status" value="2"/>
</dbReference>
<evidence type="ECO:0000259" key="12">
    <source>
        <dbReference type="PROSITE" id="PS50035"/>
    </source>
</evidence>
<dbReference type="KEGG" id="lgi:LOTGIDRAFT_185397"/>
<dbReference type="PIRSF" id="PIRSF000850">
    <property type="entry name" value="Phospholipase_D_PSS"/>
    <property type="match status" value="1"/>
</dbReference>
<comment type="subcellular location">
    <subcellularLocation>
        <location evidence="11">Mitochondrion</location>
    </subcellularLocation>
</comment>
<keyword evidence="8 11" id="KW-0594">Phospholipid biosynthesis</keyword>
<sequence length="526" mass="60784">MWKSLMLSGVPFWSYIWGKETKRLATCNRPQHERLAKVETKGSSYDYFSWLSDVAPCYPIHGDDVLVLTEPKQFYEILKSKARKAKKRVTLASLYLGTETLEAELVDSVQEACSRAVKEGNKEFKVNVLLDYTRGSRGQTISSRTMLQPLLKHPDNNVKIALYHTPDLRGLYKLLIPDRFNETIGLTHVKAYIFDDSVIISGANLSDNYFTNRQDRYVLFNNCPDLADFFDNLVQTISKFSFQLQSDNTVTLHPQWKLHPYKGWKLTAFTTAARTEILNFIESVKSNKERLRQFEASTSNLAWTKHSEISSRNKQCDTWVYPLIQMKPFEIIFDEIATLSLFNEAAAKDEILLASGYFNLTDNYLETILKDSQAKFSILMAAPEVNGFYGAKGVAGLIPLAYIHIARVFYQSVCYFNQDKRIKMYEYTRPEWTFHVKGLWYYLPNDILPALTLIGSPNFGYRSVYRDLECQTAIVTDNDNLRKQLREEHVRLYQSSNPVNEAYLQRPDRQVSVWAKVLTSLIKSFF</sequence>
<dbReference type="STRING" id="225164.V4AIR8"/>
<dbReference type="RefSeq" id="XP_009045491.1">
    <property type="nucleotide sequence ID" value="XM_009047243.1"/>
</dbReference>
<dbReference type="GO" id="GO:0005524">
    <property type="term" value="F:ATP binding"/>
    <property type="evidence" value="ECO:0007669"/>
    <property type="project" value="UniProtKB-KW"/>
</dbReference>
<evidence type="ECO:0000256" key="11">
    <source>
        <dbReference type="RuleBase" id="RU365024"/>
    </source>
</evidence>
<organism evidence="13 14">
    <name type="scientific">Lottia gigantea</name>
    <name type="common">Giant owl limpet</name>
    <dbReference type="NCBI Taxonomy" id="225164"/>
    <lineage>
        <taxon>Eukaryota</taxon>
        <taxon>Metazoa</taxon>
        <taxon>Spiralia</taxon>
        <taxon>Lophotrochozoa</taxon>
        <taxon>Mollusca</taxon>
        <taxon>Gastropoda</taxon>
        <taxon>Patellogastropoda</taxon>
        <taxon>Lottioidea</taxon>
        <taxon>Lottiidae</taxon>
        <taxon>Lottia</taxon>
    </lineage>
</organism>
<keyword evidence="11" id="KW-0547">Nucleotide-binding</keyword>
<dbReference type="CTD" id="20244651"/>
<dbReference type="PROSITE" id="PS50035">
    <property type="entry name" value="PLD"/>
    <property type="match status" value="1"/>
</dbReference>
<dbReference type="GO" id="GO:0032049">
    <property type="term" value="P:cardiolipin biosynthetic process"/>
    <property type="evidence" value="ECO:0007669"/>
    <property type="project" value="InterPro"/>
</dbReference>
<proteinExistence type="inferred from homology"/>
<keyword evidence="5 11" id="KW-0808">Transferase</keyword>
<dbReference type="CDD" id="cd09137">
    <property type="entry name" value="PLDc_PGS1_euk_2"/>
    <property type="match status" value="1"/>
</dbReference>
<comment type="catalytic activity">
    <reaction evidence="10 11">
        <text>a CDP-1,2-diacyl-sn-glycerol + sn-glycerol 3-phosphate = a 1,2-diacyl-sn-glycero-3-phospho-(1'-sn-glycero-3'-phosphate) + CMP + H(+)</text>
        <dbReference type="Rhea" id="RHEA:12593"/>
        <dbReference type="ChEBI" id="CHEBI:15378"/>
        <dbReference type="ChEBI" id="CHEBI:57597"/>
        <dbReference type="ChEBI" id="CHEBI:58332"/>
        <dbReference type="ChEBI" id="CHEBI:60110"/>
        <dbReference type="ChEBI" id="CHEBI:60377"/>
        <dbReference type="EC" id="2.7.8.5"/>
    </reaction>
</comment>
<dbReference type="GO" id="GO:0008444">
    <property type="term" value="F:CDP-diacylglycerol-glycerol-3-phosphate 3-phosphatidyltransferase activity"/>
    <property type="evidence" value="ECO:0007669"/>
    <property type="project" value="UniProtKB-EC"/>
</dbReference>